<name>A0AAP6EHH0_9ACTN</name>
<dbReference type="GeneID" id="69804798"/>
<sequence>MAQQRLGNVQWGDLLIGPGTPYAVTAVEGLDDLPDIRAEDVERPGQHGDYTGPDYTGPRTIQLKLGIRGDSPDDLRALTLALRAATQPQAQPATLQFIDQGTLVYGKVRRRNLPYDAEALWRIGDAAIEWYCADPYLYGLEERSESTTAYSPSAGRTYPMAYPRSYGSAGTSGRLTAVNGGASPAYPVLRLDGPVSDPAVEQVTNGGILQLDADLQAGEYVLIDTRSRAVLYMGTAPRRAWVRAGSVWPLLTPGPNELAYRGSSLPGSPGQESLLTVTWRDTSL</sequence>
<gene>
    <name evidence="3" type="ORF">PV399_22225</name>
</gene>
<dbReference type="AlphaFoldDB" id="A0AAP6EHH0"/>
<dbReference type="Proteomes" id="UP001282288">
    <property type="component" value="Unassembled WGS sequence"/>
</dbReference>
<reference evidence="3" key="1">
    <citation type="journal article" date="2023" name="Microb. Genom.">
        <title>Mesoterricola silvestris gen. nov., sp. nov., Mesoterricola sediminis sp. nov., Geothrix oryzae sp. nov., Geothrix edaphica sp. nov., Geothrix rubra sp. nov., and Geothrix limicola sp. nov., six novel members of Acidobacteriota isolated from soils.</title>
        <authorList>
            <person name="Weisberg A.J."/>
            <person name="Pearce E."/>
            <person name="Kramer C.G."/>
            <person name="Chang J.H."/>
            <person name="Clarke C.R."/>
        </authorList>
    </citation>
    <scope>NUCLEOTIDE SEQUENCE</scope>
    <source>
        <strain evidence="3">NRRL_B-16521</strain>
    </source>
</reference>
<feature type="domain" description="Siphovirus-type tail component RIFT-related" evidence="1">
    <location>
        <begin position="32"/>
        <end position="109"/>
    </location>
</feature>
<evidence type="ECO:0000313" key="3">
    <source>
        <dbReference type="EMBL" id="MDX2962405.1"/>
    </source>
</evidence>
<proteinExistence type="predicted"/>
<organism evidence="3 4">
    <name type="scientific">Streptomyces acidiscabies</name>
    <dbReference type="NCBI Taxonomy" id="42234"/>
    <lineage>
        <taxon>Bacteria</taxon>
        <taxon>Bacillati</taxon>
        <taxon>Actinomycetota</taxon>
        <taxon>Actinomycetes</taxon>
        <taxon>Kitasatosporales</taxon>
        <taxon>Streptomycetaceae</taxon>
        <taxon>Streptomyces</taxon>
    </lineage>
</organism>
<comment type="caution">
    <text evidence="3">The sequence shown here is derived from an EMBL/GenBank/DDBJ whole genome shotgun (WGS) entry which is preliminary data.</text>
</comment>
<evidence type="ECO:0000259" key="1">
    <source>
        <dbReference type="Pfam" id="PF05709"/>
    </source>
</evidence>
<evidence type="ECO:0000259" key="2">
    <source>
        <dbReference type="Pfam" id="PF22768"/>
    </source>
</evidence>
<dbReference type="EMBL" id="JARAWC010000015">
    <property type="protein sequence ID" value="MDX2962405.1"/>
    <property type="molecule type" value="Genomic_DNA"/>
</dbReference>
<protein>
    <submittedName>
        <fullName evidence="3">Phage tail family protein</fullName>
    </submittedName>
</protein>
<dbReference type="RefSeq" id="WP_040836285.1">
    <property type="nucleotide sequence ID" value="NZ_JAGJBY010000001.1"/>
</dbReference>
<dbReference type="Pfam" id="PF22768">
    <property type="entry name" value="SPP1_Dit"/>
    <property type="match status" value="1"/>
</dbReference>
<dbReference type="InterPro" id="IPR008841">
    <property type="entry name" value="Siphovirus-type_tail_N"/>
</dbReference>
<dbReference type="Pfam" id="PF05709">
    <property type="entry name" value="Sipho_tail"/>
    <property type="match status" value="1"/>
</dbReference>
<accession>A0AAP6EHH0</accession>
<dbReference type="InterPro" id="IPR054738">
    <property type="entry name" value="Siphovirus-type_tail_C"/>
</dbReference>
<dbReference type="Gene3D" id="2.60.120.860">
    <property type="match status" value="1"/>
</dbReference>
<feature type="domain" description="Siphovirus-type tail component C-terminal" evidence="2">
    <location>
        <begin position="181"/>
        <end position="262"/>
    </location>
</feature>
<dbReference type="Gene3D" id="2.40.30.200">
    <property type="match status" value="1"/>
</dbReference>
<evidence type="ECO:0000313" key="4">
    <source>
        <dbReference type="Proteomes" id="UP001282288"/>
    </source>
</evidence>